<comment type="function">
    <text evidence="7">Part of the tripartite ATP-independent periplasmic (TRAP) transport system.</text>
</comment>
<organism evidence="9 10">
    <name type="scientific">Ochrobactrum quorumnocens</name>
    <dbReference type="NCBI Taxonomy" id="271865"/>
    <lineage>
        <taxon>Bacteria</taxon>
        <taxon>Pseudomonadati</taxon>
        <taxon>Pseudomonadota</taxon>
        <taxon>Alphaproteobacteria</taxon>
        <taxon>Hyphomicrobiales</taxon>
        <taxon>Brucellaceae</taxon>
        <taxon>Brucella/Ochrobactrum group</taxon>
        <taxon>Ochrobactrum</taxon>
    </lineage>
</organism>
<dbReference type="NCBIfam" id="TIGR00786">
    <property type="entry name" value="dctM"/>
    <property type="match status" value="1"/>
</dbReference>
<dbReference type="Proteomes" id="UP000215256">
    <property type="component" value="Chromosome 2"/>
</dbReference>
<comment type="similarity">
    <text evidence="7">Belongs to the TRAP transporter large permease family.</text>
</comment>
<reference evidence="9 10" key="1">
    <citation type="submission" date="2017-07" db="EMBL/GenBank/DDBJ databases">
        <title>Phylogenetic study on the rhizospheric bacterium Ochrobactrum sp. A44.</title>
        <authorList>
            <person name="Krzyzanowska D.M."/>
            <person name="Ossowicki A."/>
            <person name="Rajewska M."/>
            <person name="Maciag T."/>
            <person name="Kaczynski Z."/>
            <person name="Czerwicka M."/>
            <person name="Jafra S."/>
        </authorList>
    </citation>
    <scope>NUCLEOTIDE SEQUENCE [LARGE SCALE GENOMIC DNA]</scope>
    <source>
        <strain evidence="9 10">A44</strain>
    </source>
</reference>
<feature type="domain" description="TRAP C4-dicarboxylate transport system permease DctM subunit" evidence="8">
    <location>
        <begin position="12"/>
        <end position="428"/>
    </location>
</feature>
<evidence type="ECO:0000256" key="4">
    <source>
        <dbReference type="ARBA" id="ARBA00022692"/>
    </source>
</evidence>
<sequence length="437" mass="45863">MPWYEAGGLLIGTILIFMALRMPVAMAFLTANLVGALIFIGGEVAIMQLVANATTSVTTFTLVPVPLFLLMGELFFHTGVALRVFDAIDRLLGRIPGRLSYLTVGGGTLFAALSGSSIANIAMLGSTLLPQMEARRYKPVLSVGPIIATGGLAIMIPPSALGVLLGSIAQIDIGKLLIAGIVPGLLLASAYVAIIAYCTWRDPEAAPRYPVEPLPLASKLRLAATNVLPMASVIFMVVGLIIYGIATPSEAAAFGVLGVLILALLFRSLTWESVRKSLLGTVRVTGMVFLIIVGASTFSQMLALSGASSGLISWVTTLSFHPLWVLAGMLMIVFVLGMLMESVSIIMLVAPIFFPLAAGLGYDAIWLAILILLMLEISLATPPFGIGLFVLAGVAPRGVTLSTIVRASLPYIIAALLIACLLIAFPQLVTFLPGLMG</sequence>
<dbReference type="PANTHER" id="PTHR33362">
    <property type="entry name" value="SIALIC ACID TRAP TRANSPORTER PERMEASE PROTEIN SIAT-RELATED"/>
    <property type="match status" value="1"/>
</dbReference>
<dbReference type="AlphaFoldDB" id="A0A248UCQ3"/>
<name>A0A248UCQ3_9HYPH</name>
<proteinExistence type="inferred from homology"/>
<feature type="transmembrane region" description="Helical" evidence="7">
    <location>
        <begin position="140"/>
        <end position="164"/>
    </location>
</feature>
<dbReference type="PIRSF" id="PIRSF006066">
    <property type="entry name" value="HI0050"/>
    <property type="match status" value="1"/>
</dbReference>
<dbReference type="GO" id="GO:0022857">
    <property type="term" value="F:transmembrane transporter activity"/>
    <property type="evidence" value="ECO:0007669"/>
    <property type="project" value="UniProtKB-UniRule"/>
</dbReference>
<feature type="transmembrane region" description="Helical" evidence="7">
    <location>
        <begin position="6"/>
        <end position="24"/>
    </location>
</feature>
<dbReference type="RefSeq" id="WP_095445173.1">
    <property type="nucleotide sequence ID" value="NZ_CP022603.1"/>
</dbReference>
<keyword evidence="3 7" id="KW-0997">Cell inner membrane</keyword>
<gene>
    <name evidence="9" type="ORF">CES85_5240</name>
</gene>
<evidence type="ECO:0000313" key="9">
    <source>
        <dbReference type="EMBL" id="ASV84446.1"/>
    </source>
</evidence>
<feature type="transmembrane region" description="Helical" evidence="7">
    <location>
        <begin position="381"/>
        <end position="399"/>
    </location>
</feature>
<feature type="transmembrane region" description="Helical" evidence="7">
    <location>
        <begin position="352"/>
        <end position="375"/>
    </location>
</feature>
<evidence type="ECO:0000256" key="5">
    <source>
        <dbReference type="ARBA" id="ARBA00022989"/>
    </source>
</evidence>
<protein>
    <recommendedName>
        <fullName evidence="7">TRAP transporter large permease protein</fullName>
    </recommendedName>
</protein>
<keyword evidence="5 7" id="KW-1133">Transmembrane helix</keyword>
<comment type="subcellular location">
    <subcellularLocation>
        <location evidence="1 7">Cell inner membrane</location>
        <topology evidence="1 7">Multi-pass membrane protein</topology>
    </subcellularLocation>
</comment>
<feature type="transmembrane region" description="Helical" evidence="7">
    <location>
        <begin position="411"/>
        <end position="432"/>
    </location>
</feature>
<keyword evidence="7" id="KW-0813">Transport</keyword>
<keyword evidence="4 7" id="KW-0812">Transmembrane</keyword>
<evidence type="ECO:0000256" key="1">
    <source>
        <dbReference type="ARBA" id="ARBA00004429"/>
    </source>
</evidence>
<dbReference type="PANTHER" id="PTHR33362:SF5">
    <property type="entry name" value="C4-DICARBOXYLATE TRAP TRANSPORTER LARGE PERMEASE PROTEIN DCTM"/>
    <property type="match status" value="1"/>
</dbReference>
<dbReference type="Pfam" id="PF06808">
    <property type="entry name" value="DctM"/>
    <property type="match status" value="1"/>
</dbReference>
<feature type="transmembrane region" description="Helical" evidence="7">
    <location>
        <begin position="323"/>
        <end position="340"/>
    </location>
</feature>
<feature type="transmembrane region" description="Helical" evidence="7">
    <location>
        <begin position="31"/>
        <end position="51"/>
    </location>
</feature>
<dbReference type="OrthoDB" id="7339120at2"/>
<evidence type="ECO:0000313" key="10">
    <source>
        <dbReference type="Proteomes" id="UP000215256"/>
    </source>
</evidence>
<keyword evidence="6 7" id="KW-0472">Membrane</keyword>
<evidence type="ECO:0000256" key="3">
    <source>
        <dbReference type="ARBA" id="ARBA00022519"/>
    </source>
</evidence>
<evidence type="ECO:0000259" key="8">
    <source>
        <dbReference type="Pfam" id="PF06808"/>
    </source>
</evidence>
<feature type="transmembrane region" description="Helical" evidence="7">
    <location>
        <begin position="176"/>
        <end position="200"/>
    </location>
</feature>
<evidence type="ECO:0000256" key="2">
    <source>
        <dbReference type="ARBA" id="ARBA00022475"/>
    </source>
</evidence>
<dbReference type="GO" id="GO:0005886">
    <property type="term" value="C:plasma membrane"/>
    <property type="evidence" value="ECO:0007669"/>
    <property type="project" value="UniProtKB-SubCell"/>
</dbReference>
<dbReference type="KEGG" id="och:CES85_5240"/>
<feature type="transmembrane region" description="Helical" evidence="7">
    <location>
        <begin position="220"/>
        <end position="245"/>
    </location>
</feature>
<evidence type="ECO:0000256" key="6">
    <source>
        <dbReference type="ARBA" id="ARBA00023136"/>
    </source>
</evidence>
<comment type="subunit">
    <text evidence="7">The complex comprises the extracytoplasmic solute receptor protein and the two transmembrane proteins.</text>
</comment>
<feature type="transmembrane region" description="Helical" evidence="7">
    <location>
        <begin position="282"/>
        <end position="303"/>
    </location>
</feature>
<feature type="transmembrane region" description="Helical" evidence="7">
    <location>
        <begin position="251"/>
        <end position="270"/>
    </location>
</feature>
<dbReference type="InterPro" id="IPR010656">
    <property type="entry name" value="DctM"/>
</dbReference>
<keyword evidence="2" id="KW-1003">Cell membrane</keyword>
<feature type="transmembrane region" description="Helical" evidence="7">
    <location>
        <begin position="63"/>
        <end position="85"/>
    </location>
</feature>
<evidence type="ECO:0000256" key="7">
    <source>
        <dbReference type="RuleBase" id="RU369079"/>
    </source>
</evidence>
<dbReference type="EMBL" id="CP022603">
    <property type="protein sequence ID" value="ASV84446.1"/>
    <property type="molecule type" value="Genomic_DNA"/>
</dbReference>
<accession>A0A248UCQ3</accession>
<dbReference type="InterPro" id="IPR004681">
    <property type="entry name" value="TRAP_DctM"/>
</dbReference>